<feature type="domain" description="Type II methyltransferase M.TaqI-like" evidence="6">
    <location>
        <begin position="453"/>
        <end position="701"/>
    </location>
</feature>
<dbReference type="SUPFAM" id="SSF53335">
    <property type="entry name" value="S-adenosyl-L-methionine-dependent methyltransferases"/>
    <property type="match status" value="1"/>
</dbReference>
<protein>
    <recommendedName>
        <fullName evidence="1">site-specific DNA-methyltransferase (adenine-specific)</fullName>
        <ecNumber evidence="1">2.1.1.72</ecNumber>
    </recommendedName>
</protein>
<dbReference type="Pfam" id="PF07669">
    <property type="entry name" value="Eco57I"/>
    <property type="match status" value="1"/>
</dbReference>
<dbReference type="PRINTS" id="PR00507">
    <property type="entry name" value="N12N6MTFRASE"/>
</dbReference>
<name>A0A7L9FJQ7_9CREN</name>
<dbReference type="AlphaFoldDB" id="A0A7L9FJQ7"/>
<reference evidence="7 8" key="1">
    <citation type="submission" date="2020-10" db="EMBL/GenBank/DDBJ databases">
        <title>Thermofilum lucidum 3507LT sp. nov. a novel member of Thermofilaceae family isolated from Chile hot spring, and proposal of description order Thermofilales.</title>
        <authorList>
            <person name="Zayulina K.S."/>
            <person name="Elcheninov A.G."/>
            <person name="Toshchakov S.V."/>
            <person name="Kublanov I.V."/>
        </authorList>
    </citation>
    <scope>NUCLEOTIDE SEQUENCE [LARGE SCALE GENOMIC DNA]</scope>
    <source>
        <strain evidence="7 8">3507LT</strain>
    </source>
</reference>
<dbReference type="GO" id="GO:0006304">
    <property type="term" value="P:DNA modification"/>
    <property type="evidence" value="ECO:0007669"/>
    <property type="project" value="InterPro"/>
</dbReference>
<dbReference type="GO" id="GO:0003676">
    <property type="term" value="F:nucleic acid binding"/>
    <property type="evidence" value="ECO:0007669"/>
    <property type="project" value="InterPro"/>
</dbReference>
<keyword evidence="3 7" id="KW-0808">Transferase</keyword>
<dbReference type="InterPro" id="IPR002052">
    <property type="entry name" value="DNA_methylase_N6_adenine_CS"/>
</dbReference>
<dbReference type="GO" id="GO:0009007">
    <property type="term" value="F:site-specific DNA-methyltransferase (adenine-specific) activity"/>
    <property type="evidence" value="ECO:0007669"/>
    <property type="project" value="UniProtKB-EC"/>
</dbReference>
<keyword evidence="4" id="KW-0949">S-adenosyl-L-methionine</keyword>
<dbReference type="EMBL" id="CP062310">
    <property type="protein sequence ID" value="QOJ79025.1"/>
    <property type="molecule type" value="Genomic_DNA"/>
</dbReference>
<dbReference type="PROSITE" id="PS00092">
    <property type="entry name" value="N6_MTASE"/>
    <property type="match status" value="1"/>
</dbReference>
<evidence type="ECO:0000256" key="5">
    <source>
        <dbReference type="ARBA" id="ARBA00047942"/>
    </source>
</evidence>
<evidence type="ECO:0000256" key="3">
    <source>
        <dbReference type="ARBA" id="ARBA00022679"/>
    </source>
</evidence>
<evidence type="ECO:0000256" key="4">
    <source>
        <dbReference type="ARBA" id="ARBA00022691"/>
    </source>
</evidence>
<dbReference type="Proteomes" id="UP000594121">
    <property type="component" value="Chromosome"/>
</dbReference>
<dbReference type="GO" id="GO:0032259">
    <property type="term" value="P:methylation"/>
    <property type="evidence" value="ECO:0007669"/>
    <property type="project" value="UniProtKB-KW"/>
</dbReference>
<sequence>MLTMSFKGIDIDNIIHCIRDSVHSAHTEEDLRVRVSACIEEKIIKPLGITTYGKYEYTLVSGVRPDALYGHVIVEYKAPGKLSREGDIARAKEQVINYIMKEARSKEEWGRYLGIIISDRIAFVRYDRPRNQWILRGPYEISRETLIKVIEAIRGLSRKSLDADHLLEDFGSKSPVARQVVRVLYRKLSEALNDKKHAKVEVLFQDWLRLFRQATGYDPEKLKEIKELAELYSLAGKVNYDRLLFSVHTYFALIMKLLAAEVVYLYGRGKFLKSYVAELEDAYMQGGSEALRNMMTELEGGGLFRKLLGITNFLEGDYFAWYLEVLDEELADAVALVLRTLENYEPATPHLEPEFTRDLFKRLYQNLIPGDLRHHLGEYYTPDWLAELVLDEVGLTDEKLEEMGRDDPLKPLGIRVLDPACGSGTFLIAYLKRLRMYAEKHFLLDVLAEYALKNVVGYDLNPLAVLTARANYLLAIGDLLAHVKGEHELPVYLADSIMVEARSTLVGQVYVLRTAAGHFEIPVEVVEGNLLNEILGIIEETVPLKYSEEEFASRLRRKLGKDSNIVSALKDLYRTFRKLEEEGKDRVWASILRNTFAPLVKGKFDYVVGNPPWVNWENLPEEYRKISEFLWKKYGLLGRGRGLGKVKRDLAMLFLARCFDLYLRDGGILGFLIPFTVFKTQAGAGFRSYIASWKINMIHDTVTLYPFEGAVNRASAIVVEKSRPTTPSRELKVRHVVWINKYGGPIPTNMPLEEVLKVTRREEMVMMPLGKTPDAPWMQITEKAKRAVEKVLNYPAPRTYEAHAGVYTAFNQIYYVKVLDKDGYLIITNPPEPGQKKSAKQVTVKIEPDLVYPLIRGRDVKKWRVSYKDRYAIVPHDPKTGKPIPEENIKMNCPKTYEYFYTYKSELENRSIHRLWGKDNPFYSVYDIGAYTFALYKVVWKRIAGAITGKATEFACAVAGPKSILDVPKPVIPDDGTILIPLDNADEAYYIAGVLNSTIARAIIASYTYELRQETHIVENVKIPKYAGDDVQKRIAELSKKAHELAEEIYGKGRNYLTSELSRVESELDRAVAQLYGITEEELEEIKRVYNILRGEFSEEESEEEEEVFARPSVYFVKTDVRPGVRDYITVRVSTEGLGKLKLSLKAPWGMKELVLPDGEHKIEVPPLERGNYSVGYSWVCGEYSGEGSVDIVVGELKSPKRGFSQQFLGDI</sequence>
<gene>
    <name evidence="7" type="ORF">IG193_00725</name>
</gene>
<dbReference type="InterPro" id="IPR029063">
    <property type="entry name" value="SAM-dependent_MTases_sf"/>
</dbReference>
<evidence type="ECO:0000313" key="8">
    <source>
        <dbReference type="Proteomes" id="UP000594121"/>
    </source>
</evidence>
<dbReference type="REBASE" id="449219">
    <property type="entry name" value="Tsp3507LTORF725P"/>
</dbReference>
<dbReference type="EC" id="2.1.1.72" evidence="1"/>
<dbReference type="PANTHER" id="PTHR33841">
    <property type="entry name" value="DNA METHYLTRANSFERASE YEEA-RELATED"/>
    <property type="match status" value="1"/>
</dbReference>
<dbReference type="InParanoid" id="A0A7L9FJQ7"/>
<accession>A0A7L9FJQ7</accession>
<keyword evidence="2 7" id="KW-0489">Methyltransferase</keyword>
<dbReference type="CDD" id="cd02440">
    <property type="entry name" value="AdoMet_MTases"/>
    <property type="match status" value="1"/>
</dbReference>
<dbReference type="Gene3D" id="3.40.50.150">
    <property type="entry name" value="Vaccinia Virus protein VP39"/>
    <property type="match status" value="1"/>
</dbReference>
<keyword evidence="8" id="KW-1185">Reference proteome</keyword>
<dbReference type="InterPro" id="IPR050953">
    <property type="entry name" value="N4_N6_ade-DNA_methylase"/>
</dbReference>
<evidence type="ECO:0000256" key="1">
    <source>
        <dbReference type="ARBA" id="ARBA00011900"/>
    </source>
</evidence>
<dbReference type="KEGG" id="thel:IG193_00725"/>
<dbReference type="InterPro" id="IPR011639">
    <property type="entry name" value="MethylTrfase_TaqI-like_dom"/>
</dbReference>
<evidence type="ECO:0000256" key="2">
    <source>
        <dbReference type="ARBA" id="ARBA00022603"/>
    </source>
</evidence>
<dbReference type="PANTHER" id="PTHR33841:SF4">
    <property type="entry name" value="RESTRICTION MODIFICATION SYSTEM DNA SPECIFICITY DOMAIN"/>
    <property type="match status" value="1"/>
</dbReference>
<organism evidence="7 8">
    <name type="scientific">Infirmifilum lucidum</name>
    <dbReference type="NCBI Taxonomy" id="2776706"/>
    <lineage>
        <taxon>Archaea</taxon>
        <taxon>Thermoproteota</taxon>
        <taxon>Thermoprotei</taxon>
        <taxon>Thermofilales</taxon>
        <taxon>Thermofilaceae</taxon>
        <taxon>Infirmifilum</taxon>
    </lineage>
</organism>
<proteinExistence type="predicted"/>
<evidence type="ECO:0000259" key="6">
    <source>
        <dbReference type="Pfam" id="PF07669"/>
    </source>
</evidence>
<comment type="catalytic activity">
    <reaction evidence="5">
        <text>a 2'-deoxyadenosine in DNA + S-adenosyl-L-methionine = an N(6)-methyl-2'-deoxyadenosine in DNA + S-adenosyl-L-homocysteine + H(+)</text>
        <dbReference type="Rhea" id="RHEA:15197"/>
        <dbReference type="Rhea" id="RHEA-COMP:12418"/>
        <dbReference type="Rhea" id="RHEA-COMP:12419"/>
        <dbReference type="ChEBI" id="CHEBI:15378"/>
        <dbReference type="ChEBI" id="CHEBI:57856"/>
        <dbReference type="ChEBI" id="CHEBI:59789"/>
        <dbReference type="ChEBI" id="CHEBI:90615"/>
        <dbReference type="ChEBI" id="CHEBI:90616"/>
        <dbReference type="EC" id="2.1.1.72"/>
    </reaction>
</comment>
<evidence type="ECO:0000313" key="7">
    <source>
        <dbReference type="EMBL" id="QOJ79025.1"/>
    </source>
</evidence>